<feature type="compositionally biased region" description="Low complexity" evidence="1">
    <location>
        <begin position="168"/>
        <end position="181"/>
    </location>
</feature>
<feature type="compositionally biased region" description="Low complexity" evidence="1">
    <location>
        <begin position="235"/>
        <end position="247"/>
    </location>
</feature>
<dbReference type="InterPro" id="IPR025836">
    <property type="entry name" value="Zn_knuckle_CX2CX4HX4C"/>
</dbReference>
<accession>A0ABQ7BKG9</accession>
<feature type="compositionally biased region" description="Basic residues" evidence="1">
    <location>
        <begin position="134"/>
        <end position="145"/>
    </location>
</feature>
<dbReference type="EMBL" id="QGKV02001507">
    <property type="protein sequence ID" value="KAF3533157.1"/>
    <property type="molecule type" value="Genomic_DNA"/>
</dbReference>
<dbReference type="Pfam" id="PF14392">
    <property type="entry name" value="zf-CCHC_4"/>
    <property type="match status" value="1"/>
</dbReference>
<name>A0ABQ7BKG9_BRACR</name>
<sequence length="387" mass="44030">MSHRYTRTDKGKWQDDRLPPRKPLVRIPESNVSELIESNKFTLIVDKARLRVRINGLKPLIMRMDIEIPSKEVMEVELEYEKLEKHCFHCKSLSHEDGECHYQSPARLANGERRHTNAAQQTTLERIEEGKKRQAERKHSRMQHSHYHEGARWTNYKTSKAREYRPISHGTSSKNSSGSSSVYEENRRRYDDRNLPSAMIPSHTRKLPMRGSQERAPAPHDWQSRNLPAPEPRGSRNSQSSPASSNPKGTLPSALGEVHQRSNIASRLSDPRNSMASSEECLPAKERLSVHTQRTNSKDQRVSSNDSSQDRLPALKRLSCQNQRSGSKESGEPHSNTQRVQEIETHCLEDTLPPISNGIIVTRPSSSNLFVSGRLGPGKKVSYQNSQ</sequence>
<feature type="region of interest" description="Disordered" evidence="1">
    <location>
        <begin position="105"/>
        <end position="344"/>
    </location>
</feature>
<evidence type="ECO:0000313" key="3">
    <source>
        <dbReference type="EMBL" id="KAF3533157.1"/>
    </source>
</evidence>
<comment type="caution">
    <text evidence="3">The sequence shown here is derived from an EMBL/GenBank/DDBJ whole genome shotgun (WGS) entry which is preliminary data.</text>
</comment>
<proteinExistence type="predicted"/>
<gene>
    <name evidence="3" type="ORF">DY000_02042305</name>
</gene>
<feature type="domain" description="Zinc knuckle CX2CX4HX4C" evidence="2">
    <location>
        <begin position="58"/>
        <end position="102"/>
    </location>
</feature>
<dbReference type="Proteomes" id="UP000266723">
    <property type="component" value="Unassembled WGS sequence"/>
</dbReference>
<keyword evidence="4" id="KW-1185">Reference proteome</keyword>
<feature type="compositionally biased region" description="Polar residues" evidence="1">
    <location>
        <begin position="261"/>
        <end position="277"/>
    </location>
</feature>
<evidence type="ECO:0000256" key="1">
    <source>
        <dbReference type="SAM" id="MobiDB-lite"/>
    </source>
</evidence>
<protein>
    <recommendedName>
        <fullName evidence="2">Zinc knuckle CX2CX4HX4C domain-containing protein</fullName>
    </recommendedName>
</protein>
<evidence type="ECO:0000259" key="2">
    <source>
        <dbReference type="Pfam" id="PF14392"/>
    </source>
</evidence>
<feature type="region of interest" description="Disordered" evidence="1">
    <location>
        <begin position="1"/>
        <end position="21"/>
    </location>
</feature>
<feature type="compositionally biased region" description="Basic and acidic residues" evidence="1">
    <location>
        <begin position="1"/>
        <end position="19"/>
    </location>
</feature>
<reference evidence="3 4" key="1">
    <citation type="journal article" date="2020" name="BMC Genomics">
        <title>Intraspecific diversification of the crop wild relative Brassica cretica Lam. using demographic model selection.</title>
        <authorList>
            <person name="Kioukis A."/>
            <person name="Michalopoulou V.A."/>
            <person name="Briers L."/>
            <person name="Pirintsos S."/>
            <person name="Studholme D.J."/>
            <person name="Pavlidis P."/>
            <person name="Sarris P.F."/>
        </authorList>
    </citation>
    <scope>NUCLEOTIDE SEQUENCE [LARGE SCALE GENOMIC DNA]</scope>
    <source>
        <strain evidence="4">cv. PFS-1207/04</strain>
    </source>
</reference>
<feature type="compositionally biased region" description="Basic and acidic residues" evidence="1">
    <location>
        <begin position="184"/>
        <end position="194"/>
    </location>
</feature>
<evidence type="ECO:0000313" key="4">
    <source>
        <dbReference type="Proteomes" id="UP000266723"/>
    </source>
</evidence>
<feature type="region of interest" description="Disordered" evidence="1">
    <location>
        <begin position="367"/>
        <end position="387"/>
    </location>
</feature>
<organism evidence="3 4">
    <name type="scientific">Brassica cretica</name>
    <name type="common">Mustard</name>
    <dbReference type="NCBI Taxonomy" id="69181"/>
    <lineage>
        <taxon>Eukaryota</taxon>
        <taxon>Viridiplantae</taxon>
        <taxon>Streptophyta</taxon>
        <taxon>Embryophyta</taxon>
        <taxon>Tracheophyta</taxon>
        <taxon>Spermatophyta</taxon>
        <taxon>Magnoliopsida</taxon>
        <taxon>eudicotyledons</taxon>
        <taxon>Gunneridae</taxon>
        <taxon>Pentapetalae</taxon>
        <taxon>rosids</taxon>
        <taxon>malvids</taxon>
        <taxon>Brassicales</taxon>
        <taxon>Brassicaceae</taxon>
        <taxon>Brassiceae</taxon>
        <taxon>Brassica</taxon>
    </lineage>
</organism>